<sequence>MASRYIVGVLALSIPLAGVARAHEPGGGGAGANLGASVVTVFEQPISNIPGKSVIVQEVSYAPGAKDASHRHMDSAFITAYVVSGSIRSQVEGEPLQVYHAGQTWQENPGAHHLVSENASSTEPAKLLAVFVADTADESSLTTVDPTTAPMGDHQ</sequence>
<dbReference type="PANTHER" id="PTHR38599:SF1">
    <property type="entry name" value="CUPIN DOMAIN PROTEIN (AFU_ORTHOLOGUE AFUA_3G13620)"/>
    <property type="match status" value="1"/>
</dbReference>
<evidence type="ECO:0000313" key="3">
    <source>
        <dbReference type="EMBL" id="MDH6196042.1"/>
    </source>
</evidence>
<feature type="chain" id="PRO_5045604604" evidence="1">
    <location>
        <begin position="23"/>
        <end position="155"/>
    </location>
</feature>
<dbReference type="InterPro" id="IPR013096">
    <property type="entry name" value="Cupin_2"/>
</dbReference>
<dbReference type="EMBL" id="JARXVE010000003">
    <property type="protein sequence ID" value="MDH6196042.1"/>
    <property type="molecule type" value="Genomic_DNA"/>
</dbReference>
<reference evidence="3 4" key="1">
    <citation type="submission" date="2023-04" db="EMBL/GenBank/DDBJ databases">
        <title>Forest soil microbial communities from Buena Vista Peninsula, Colon Province, Panama.</title>
        <authorList>
            <person name="Bouskill N."/>
        </authorList>
    </citation>
    <scope>NUCLEOTIDE SEQUENCE [LARGE SCALE GENOMIC DNA]</scope>
    <source>
        <strain evidence="3 4">AC80</strain>
    </source>
</reference>
<evidence type="ECO:0000256" key="1">
    <source>
        <dbReference type="SAM" id="SignalP"/>
    </source>
</evidence>
<name>A0ABT6KZC0_9MYCO</name>
<dbReference type="InterPro" id="IPR014710">
    <property type="entry name" value="RmlC-like_jellyroll"/>
</dbReference>
<dbReference type="Proteomes" id="UP001160130">
    <property type="component" value="Unassembled WGS sequence"/>
</dbReference>
<dbReference type="PANTHER" id="PTHR38599">
    <property type="entry name" value="CUPIN DOMAIN PROTEIN (AFU_ORTHOLOGUE AFUA_3G13620)"/>
    <property type="match status" value="1"/>
</dbReference>
<comment type="caution">
    <text evidence="3">The sequence shown here is derived from an EMBL/GenBank/DDBJ whole genome shotgun (WGS) entry which is preliminary data.</text>
</comment>
<dbReference type="SUPFAM" id="SSF51182">
    <property type="entry name" value="RmlC-like cupins"/>
    <property type="match status" value="1"/>
</dbReference>
<gene>
    <name evidence="3" type="ORF">M2272_002682</name>
</gene>
<organism evidence="3 4">
    <name type="scientific">Mycolicibacterium frederiksbergense</name>
    <dbReference type="NCBI Taxonomy" id="117567"/>
    <lineage>
        <taxon>Bacteria</taxon>
        <taxon>Bacillati</taxon>
        <taxon>Actinomycetota</taxon>
        <taxon>Actinomycetes</taxon>
        <taxon>Mycobacteriales</taxon>
        <taxon>Mycobacteriaceae</taxon>
        <taxon>Mycolicibacterium</taxon>
    </lineage>
</organism>
<feature type="signal peptide" evidence="1">
    <location>
        <begin position="1"/>
        <end position="22"/>
    </location>
</feature>
<dbReference type="Pfam" id="PF07883">
    <property type="entry name" value="Cupin_2"/>
    <property type="match status" value="1"/>
</dbReference>
<protein>
    <submittedName>
        <fullName evidence="3">Quercetin dioxygenase-like cupin family protein</fullName>
    </submittedName>
</protein>
<dbReference type="RefSeq" id="WP_280832630.1">
    <property type="nucleotide sequence ID" value="NZ_JARXVE010000003.1"/>
</dbReference>
<accession>A0ABT6KZC0</accession>
<proteinExistence type="predicted"/>
<evidence type="ECO:0000259" key="2">
    <source>
        <dbReference type="Pfam" id="PF07883"/>
    </source>
</evidence>
<keyword evidence="4" id="KW-1185">Reference proteome</keyword>
<evidence type="ECO:0000313" key="4">
    <source>
        <dbReference type="Proteomes" id="UP001160130"/>
    </source>
</evidence>
<dbReference type="Gene3D" id="2.60.120.10">
    <property type="entry name" value="Jelly Rolls"/>
    <property type="match status" value="1"/>
</dbReference>
<dbReference type="CDD" id="cd02234">
    <property type="entry name" value="cupin_BLR7677-like"/>
    <property type="match status" value="1"/>
</dbReference>
<keyword evidence="1" id="KW-0732">Signal</keyword>
<feature type="domain" description="Cupin type-2" evidence="2">
    <location>
        <begin position="58"/>
        <end position="131"/>
    </location>
</feature>
<dbReference type="InterPro" id="IPR011051">
    <property type="entry name" value="RmlC_Cupin_sf"/>
</dbReference>